<feature type="chain" id="PRO_5045226417" description="Lipoprotein" evidence="1">
    <location>
        <begin position="23"/>
        <end position="166"/>
    </location>
</feature>
<evidence type="ECO:0000313" key="3">
    <source>
        <dbReference type="Proteomes" id="UP000662747"/>
    </source>
</evidence>
<feature type="signal peptide" evidence="1">
    <location>
        <begin position="1"/>
        <end position="22"/>
    </location>
</feature>
<sequence>MRLRALGRMLTAVLGFAGAAWAESEPCACSVKNQRVVPADSCLVFDLDASCDASTVRNVCAESVLLVDWPLKDDLCRSTECSRVLQPGEQAAFYFTGIHGRGAFTAAEDSYVVREGTAENRTLTVSGDISCSPLLPEKGDEGCAAAPGALAALGVLLTVPLARRRR</sequence>
<evidence type="ECO:0000313" key="2">
    <source>
        <dbReference type="EMBL" id="QSQ21313.1"/>
    </source>
</evidence>
<reference evidence="2 3" key="1">
    <citation type="submission" date="2021-02" db="EMBL/GenBank/DDBJ databases">
        <title>De Novo genome assembly of isolated myxobacteria.</title>
        <authorList>
            <person name="Stevens D.C."/>
        </authorList>
    </citation>
    <scope>NUCLEOTIDE SEQUENCE [LARGE SCALE GENOMIC DNA]</scope>
    <source>
        <strain evidence="3">SCPEA02</strain>
    </source>
</reference>
<protein>
    <recommendedName>
        <fullName evidence="4">Lipoprotein</fullName>
    </recommendedName>
</protein>
<keyword evidence="3" id="KW-1185">Reference proteome</keyword>
<name>A0ABX7NS88_9BACT</name>
<dbReference type="EMBL" id="CP071090">
    <property type="protein sequence ID" value="QSQ21313.1"/>
    <property type="molecule type" value="Genomic_DNA"/>
</dbReference>
<dbReference type="RefSeq" id="WP_206722891.1">
    <property type="nucleotide sequence ID" value="NZ_CP071090.1"/>
</dbReference>
<evidence type="ECO:0008006" key="4">
    <source>
        <dbReference type="Google" id="ProtNLM"/>
    </source>
</evidence>
<organism evidence="2 3">
    <name type="scientific">Pyxidicoccus parkwayensis</name>
    <dbReference type="NCBI Taxonomy" id="2813578"/>
    <lineage>
        <taxon>Bacteria</taxon>
        <taxon>Pseudomonadati</taxon>
        <taxon>Myxococcota</taxon>
        <taxon>Myxococcia</taxon>
        <taxon>Myxococcales</taxon>
        <taxon>Cystobacterineae</taxon>
        <taxon>Myxococcaceae</taxon>
        <taxon>Pyxidicoccus</taxon>
    </lineage>
</organism>
<dbReference type="NCBIfam" id="NF041936">
    <property type="entry name" value="MXAN_0125_fam"/>
    <property type="match status" value="1"/>
</dbReference>
<accession>A0ABX7NS88</accession>
<dbReference type="Proteomes" id="UP000662747">
    <property type="component" value="Chromosome"/>
</dbReference>
<evidence type="ECO:0000256" key="1">
    <source>
        <dbReference type="SAM" id="SignalP"/>
    </source>
</evidence>
<gene>
    <name evidence="2" type="ORF">JY651_40025</name>
</gene>
<proteinExistence type="predicted"/>
<keyword evidence="1" id="KW-0732">Signal</keyword>